<dbReference type="AlphaFoldDB" id="A0A2W4JPV4"/>
<dbReference type="PROSITE" id="PS50943">
    <property type="entry name" value="HTH_CROC1"/>
    <property type="match status" value="1"/>
</dbReference>
<dbReference type="PANTHER" id="PTHR23150:SF19">
    <property type="entry name" value="FORMYLGLYCINE-GENERATING ENZYME"/>
    <property type="match status" value="1"/>
</dbReference>
<accession>A0A2W4JPV4</accession>
<comment type="caution">
    <text evidence="3">The sequence shown here is derived from an EMBL/GenBank/DDBJ whole genome shotgun (WGS) entry which is preliminary data.</text>
</comment>
<dbReference type="SUPFAM" id="SSF56436">
    <property type="entry name" value="C-type lectin-like"/>
    <property type="match status" value="1"/>
</dbReference>
<dbReference type="InterPro" id="IPR010982">
    <property type="entry name" value="Lambda_DNA-bd_dom_sf"/>
</dbReference>
<dbReference type="Gene3D" id="1.10.260.40">
    <property type="entry name" value="lambda repressor-like DNA-binding domains"/>
    <property type="match status" value="1"/>
</dbReference>
<dbReference type="EMBL" id="QGUI01000044">
    <property type="protein sequence ID" value="PZN00991.1"/>
    <property type="molecule type" value="Genomic_DNA"/>
</dbReference>
<reference evidence="2 4" key="3">
    <citation type="journal article" date="2021" name="BMC Genomics">
        <title>Genome-resolved metagenome and metatranscriptome analyses of thermophilic composting reveal key bacterial players and their metabolic interactions.</title>
        <authorList>
            <person name="Braga L.P.P."/>
            <person name="Pereira R.V."/>
            <person name="Martins L.F."/>
            <person name="Moura L.M.S."/>
            <person name="Sanchez F.B."/>
            <person name="Patane J.S.L."/>
            <person name="da Silva A.M."/>
            <person name="Setubal J.C."/>
        </authorList>
    </citation>
    <scope>NUCLEOTIDE SEQUENCE [LARGE SCALE GENOMIC DNA]</scope>
    <source>
        <strain evidence="2">ZC4RG45</strain>
    </source>
</reference>
<dbReference type="Pfam" id="PF03781">
    <property type="entry name" value="FGE-sulfatase"/>
    <property type="match status" value="1"/>
</dbReference>
<evidence type="ECO:0000259" key="1">
    <source>
        <dbReference type="PROSITE" id="PS50943"/>
    </source>
</evidence>
<evidence type="ECO:0000313" key="4">
    <source>
        <dbReference type="Proteomes" id="UP000249324"/>
    </source>
</evidence>
<reference evidence="2" key="1">
    <citation type="submission" date="2018-05" db="EMBL/GenBank/DDBJ databases">
        <authorList>
            <person name="Moura L."/>
            <person name="Setubal J.C."/>
        </authorList>
    </citation>
    <scope>NUCLEOTIDE SEQUENCE</scope>
    <source>
        <strain evidence="2">ZC4RG45</strain>
    </source>
</reference>
<dbReference type="InterPro" id="IPR001387">
    <property type="entry name" value="Cro/C1-type_HTH"/>
</dbReference>
<dbReference type="EMBL" id="QGUI02000120">
    <property type="protein sequence ID" value="MFO7192683.1"/>
    <property type="molecule type" value="Genomic_DNA"/>
</dbReference>
<reference evidence="3" key="2">
    <citation type="submission" date="2018-05" db="EMBL/GenBank/DDBJ databases">
        <authorList>
            <person name="Lanie J.A."/>
            <person name="Ng W.-L."/>
            <person name="Kazmierczak K.M."/>
            <person name="Andrzejewski T.M."/>
            <person name="Davidsen T.M."/>
            <person name="Wayne K.J."/>
            <person name="Tettelin H."/>
            <person name="Glass J.I."/>
            <person name="Rusch D."/>
            <person name="Podicherti R."/>
            <person name="Tsui H.-C.T."/>
            <person name="Winkler M.E."/>
        </authorList>
    </citation>
    <scope>NUCLEOTIDE SEQUENCE</scope>
    <source>
        <strain evidence="3">ZC4RG45</strain>
    </source>
</reference>
<evidence type="ECO:0000313" key="3">
    <source>
        <dbReference type="EMBL" id="PZN00991.1"/>
    </source>
</evidence>
<dbReference type="GO" id="GO:0003677">
    <property type="term" value="F:DNA binding"/>
    <property type="evidence" value="ECO:0007669"/>
    <property type="project" value="UniProtKB-KW"/>
</dbReference>
<dbReference type="PANTHER" id="PTHR23150">
    <property type="entry name" value="SULFATASE MODIFYING FACTOR 1, 2"/>
    <property type="match status" value="1"/>
</dbReference>
<feature type="domain" description="HTH cro/C1-type" evidence="1">
    <location>
        <begin position="12"/>
        <end position="41"/>
    </location>
</feature>
<dbReference type="Proteomes" id="UP000249324">
    <property type="component" value="Unassembled WGS sequence"/>
</dbReference>
<dbReference type="Gene3D" id="3.90.1580.10">
    <property type="entry name" value="paralog of FGE (formylglycine-generating enzyme)"/>
    <property type="match status" value="1"/>
</dbReference>
<dbReference type="GO" id="GO:0120147">
    <property type="term" value="F:formylglycine-generating oxidase activity"/>
    <property type="evidence" value="ECO:0007669"/>
    <property type="project" value="TreeGrafter"/>
</dbReference>
<proteinExistence type="predicted"/>
<dbReference type="InterPro" id="IPR051043">
    <property type="entry name" value="Sulfatase_Mod_Factor_Kinase"/>
</dbReference>
<protein>
    <submittedName>
        <fullName evidence="3">DNA-binding protein</fullName>
    </submittedName>
    <submittedName>
        <fullName evidence="2">SUMF1/EgtB/PvdO family nonheme iron enzyme</fullName>
    </submittedName>
</protein>
<name>A0A2W4JPV4_9PSEU</name>
<reference evidence="2" key="4">
    <citation type="submission" date="2023-08" db="EMBL/GenBank/DDBJ databases">
        <authorList>
            <person name="Guima S.E.S."/>
            <person name="Martins L.F."/>
            <person name="Silva A.M."/>
            <person name="Setubal J.C."/>
        </authorList>
    </citation>
    <scope>NUCLEOTIDE SEQUENCE</scope>
    <source>
        <strain evidence="2">ZC4RG45</strain>
    </source>
</reference>
<dbReference type="CDD" id="cd00093">
    <property type="entry name" value="HTH_XRE"/>
    <property type="match status" value="1"/>
</dbReference>
<dbReference type="STRING" id="1111738.GCA_000427905_00948"/>
<dbReference type="InterPro" id="IPR042095">
    <property type="entry name" value="SUMF_sf"/>
</dbReference>
<dbReference type="InterPro" id="IPR016187">
    <property type="entry name" value="CTDL_fold"/>
</dbReference>
<keyword evidence="3" id="KW-0238">DNA-binding</keyword>
<evidence type="ECO:0000313" key="2">
    <source>
        <dbReference type="EMBL" id="MFO7192683.1"/>
    </source>
</evidence>
<dbReference type="InterPro" id="IPR005532">
    <property type="entry name" value="SUMF_dom"/>
</dbReference>
<gene>
    <name evidence="2" type="ORF">DIU77_010625</name>
    <name evidence="3" type="ORF">DIU77_02080</name>
</gene>
<dbReference type="SUPFAM" id="SSF47413">
    <property type="entry name" value="lambda repressor-like DNA-binding domains"/>
    <property type="match status" value="1"/>
</dbReference>
<sequence>MRTVRHWTGREVRALRAAMRMSIRDFAAHLGVSDRMVSKWEAAGEHISPRPVNQAALDTALRRSSPEVRERFADFMSTPPLLDGAGEAESPIIRHPVDGKRMALVPGGPFRAGLDAEPDWLPTFYIDIYPTTNAEYGRFVAETGHRPPAHWTDDGWPPERASHPVVLVSWHDAKAYAEWAGKSLPTGEQWEKAARGQFGDQFPWGDRPLPDRCNVWESGIGGTVPVGRYVRGASPYGIYDLCGNVWEWCATQRTPGRFERRGGSFATPLSQCLPALSADSPAGYRADDTGFRCVMG</sequence>
<organism evidence="3">
    <name type="scientific">Thermocrispum agreste</name>
    <dbReference type="NCBI Taxonomy" id="37925"/>
    <lineage>
        <taxon>Bacteria</taxon>
        <taxon>Bacillati</taxon>
        <taxon>Actinomycetota</taxon>
        <taxon>Actinomycetes</taxon>
        <taxon>Pseudonocardiales</taxon>
        <taxon>Pseudonocardiaceae</taxon>
        <taxon>Thermocrispum</taxon>
    </lineage>
</organism>